<dbReference type="RefSeq" id="WP_216455830.1">
    <property type="nucleotide sequence ID" value="NZ_JAHLQL010000001.1"/>
</dbReference>
<accession>A0ABS6EWW3</accession>
<keyword evidence="1" id="KW-0472">Membrane</keyword>
<proteinExistence type="predicted"/>
<evidence type="ECO:0000256" key="1">
    <source>
        <dbReference type="SAM" id="Phobius"/>
    </source>
</evidence>
<evidence type="ECO:0000313" key="3">
    <source>
        <dbReference type="EMBL" id="MBU5590719.1"/>
    </source>
</evidence>
<keyword evidence="1" id="KW-1133">Transmembrane helix</keyword>
<comment type="caution">
    <text evidence="3">The sequence shown here is derived from an EMBL/GenBank/DDBJ whole genome shotgun (WGS) entry which is preliminary data.</text>
</comment>
<dbReference type="InterPro" id="IPR018649">
    <property type="entry name" value="SHOCT"/>
</dbReference>
<gene>
    <name evidence="3" type="ORF">KQI89_03000</name>
</gene>
<feature type="domain" description="SHOCT" evidence="2">
    <location>
        <begin position="55"/>
        <end position="79"/>
    </location>
</feature>
<keyword evidence="1" id="KW-0812">Transmembrane</keyword>
<name>A0ABS6EWW3_9CLOT</name>
<evidence type="ECO:0000313" key="4">
    <source>
        <dbReference type="Proteomes" id="UP000736583"/>
    </source>
</evidence>
<dbReference type="Proteomes" id="UP000736583">
    <property type="component" value="Unassembled WGS sequence"/>
</dbReference>
<dbReference type="EMBL" id="JAHLQL010000001">
    <property type="protein sequence ID" value="MBU5590719.1"/>
    <property type="molecule type" value="Genomic_DNA"/>
</dbReference>
<organism evidence="3 4">
    <name type="scientific">Clostridium simiarum</name>
    <dbReference type="NCBI Taxonomy" id="2841506"/>
    <lineage>
        <taxon>Bacteria</taxon>
        <taxon>Bacillati</taxon>
        <taxon>Bacillota</taxon>
        <taxon>Clostridia</taxon>
        <taxon>Eubacteriales</taxon>
        <taxon>Clostridiaceae</taxon>
        <taxon>Clostridium</taxon>
    </lineage>
</organism>
<sequence>MFCGGFRPFDFNSSGSLGFGWMFLAMGFRLLIFVGLIFLTVKLFKSFTNKSNDLMTILNEKFARGEISEEEYLKRKTILSQRN</sequence>
<feature type="transmembrane region" description="Helical" evidence="1">
    <location>
        <begin position="20"/>
        <end position="41"/>
    </location>
</feature>
<dbReference type="Pfam" id="PF09851">
    <property type="entry name" value="SHOCT"/>
    <property type="match status" value="1"/>
</dbReference>
<evidence type="ECO:0000259" key="2">
    <source>
        <dbReference type="Pfam" id="PF09851"/>
    </source>
</evidence>
<reference evidence="3 4" key="1">
    <citation type="submission" date="2021-06" db="EMBL/GenBank/DDBJ databases">
        <authorList>
            <person name="Sun Q."/>
            <person name="Li D."/>
        </authorList>
    </citation>
    <scope>NUCLEOTIDE SEQUENCE [LARGE SCALE GENOMIC DNA]</scope>
    <source>
        <strain evidence="3 4">MSJ-4</strain>
    </source>
</reference>
<keyword evidence="4" id="KW-1185">Reference proteome</keyword>
<protein>
    <submittedName>
        <fullName evidence="3">SHOCT domain-containing protein</fullName>
    </submittedName>
</protein>